<keyword evidence="3" id="KW-1185">Reference proteome</keyword>
<organism evidence="2 3">
    <name type="scientific">Microbacterium ureisolvens</name>
    <dbReference type="NCBI Taxonomy" id="2781186"/>
    <lineage>
        <taxon>Bacteria</taxon>
        <taxon>Bacillati</taxon>
        <taxon>Actinomycetota</taxon>
        <taxon>Actinomycetes</taxon>
        <taxon>Micrococcales</taxon>
        <taxon>Microbacteriaceae</taxon>
        <taxon>Microbacterium</taxon>
    </lineage>
</organism>
<name>A0ABS7HX21_9MICO</name>
<evidence type="ECO:0000313" key="2">
    <source>
        <dbReference type="EMBL" id="MBW9108808.1"/>
    </source>
</evidence>
<evidence type="ECO:0000256" key="1">
    <source>
        <dbReference type="SAM" id="SignalP"/>
    </source>
</evidence>
<sequence>MRTRVTAAALSGLLALALAGCTTPEPEPTPTSAFSSEDEAFAAAEETYRAYVDALNQVDLSDPETFEAVYSWTTADASAGERRSLSTMHADGWTVTGQTVVQSVELESIETEPGAVRIAVCSDVSAVDVIDESGSSVVAADRPPIQSSSVTLTSATHSPTGLLISAIEGGGHECGQ</sequence>
<dbReference type="EMBL" id="JAEUAX010000001">
    <property type="protein sequence ID" value="MBW9108808.1"/>
    <property type="molecule type" value="Genomic_DNA"/>
</dbReference>
<evidence type="ECO:0008006" key="4">
    <source>
        <dbReference type="Google" id="ProtNLM"/>
    </source>
</evidence>
<accession>A0ABS7HX21</accession>
<dbReference type="RefSeq" id="WP_220338724.1">
    <property type="nucleotide sequence ID" value="NZ_JAEUAX010000001.1"/>
</dbReference>
<dbReference type="PROSITE" id="PS51257">
    <property type="entry name" value="PROKAR_LIPOPROTEIN"/>
    <property type="match status" value="1"/>
</dbReference>
<feature type="signal peptide" evidence="1">
    <location>
        <begin position="1"/>
        <end position="19"/>
    </location>
</feature>
<feature type="chain" id="PRO_5045206900" description="Nuclear transport factor 2 family protein" evidence="1">
    <location>
        <begin position="20"/>
        <end position="176"/>
    </location>
</feature>
<protein>
    <recommendedName>
        <fullName evidence="4">Nuclear transport factor 2 family protein</fullName>
    </recommendedName>
</protein>
<dbReference type="Proteomes" id="UP000777440">
    <property type="component" value="Unassembled WGS sequence"/>
</dbReference>
<keyword evidence="1" id="KW-0732">Signal</keyword>
<comment type="caution">
    <text evidence="2">The sequence shown here is derived from an EMBL/GenBank/DDBJ whole genome shotgun (WGS) entry which is preliminary data.</text>
</comment>
<proteinExistence type="predicted"/>
<evidence type="ECO:0000313" key="3">
    <source>
        <dbReference type="Proteomes" id="UP000777440"/>
    </source>
</evidence>
<gene>
    <name evidence="2" type="ORF">JNB61_03400</name>
</gene>
<reference evidence="2 3" key="1">
    <citation type="journal article" date="2021" name="MBio">
        <title>Poor Competitiveness of Bradyrhizobium in Pigeon Pea Root Colonization in Indian Soils.</title>
        <authorList>
            <person name="Chalasani D."/>
            <person name="Basu A."/>
            <person name="Pullabhotla S.V.S.R.N."/>
            <person name="Jorrin B."/>
            <person name="Neal A.L."/>
            <person name="Poole P.S."/>
            <person name="Podile A.R."/>
            <person name="Tkacz A."/>
        </authorList>
    </citation>
    <scope>NUCLEOTIDE SEQUENCE [LARGE SCALE GENOMIC DNA]</scope>
    <source>
        <strain evidence="2 3">HU12</strain>
    </source>
</reference>